<gene>
    <name evidence="9" type="ORF">GCM10010840_13690</name>
</gene>
<reference evidence="10" key="1">
    <citation type="journal article" date="2019" name="Int. J. Syst. Evol. Microbiol.">
        <title>The Global Catalogue of Microorganisms (GCM) 10K type strain sequencing project: providing services to taxonomists for standard genome sequencing and annotation.</title>
        <authorList>
            <consortium name="The Broad Institute Genomics Platform"/>
            <consortium name="The Broad Institute Genome Sequencing Center for Infectious Disease"/>
            <person name="Wu L."/>
            <person name="Ma J."/>
        </authorList>
    </citation>
    <scope>NUCLEOTIDE SEQUENCE [LARGE SCALE GENOMIC DNA]</scope>
    <source>
        <strain evidence="10">JCM 15442</strain>
    </source>
</reference>
<evidence type="ECO:0000256" key="6">
    <source>
        <dbReference type="ARBA" id="ARBA00023125"/>
    </source>
</evidence>
<dbReference type="EC" id="3.4.-.-" evidence="8"/>
<dbReference type="Proteomes" id="UP000639973">
    <property type="component" value="Unassembled WGS sequence"/>
</dbReference>
<comment type="caution">
    <text evidence="9">The sequence shown here is derived from an EMBL/GenBank/DDBJ whole genome shotgun (WGS) entry which is preliminary data.</text>
</comment>
<keyword evidence="6" id="KW-0238">DNA-binding</keyword>
<dbReference type="EMBL" id="BMOL01000005">
    <property type="protein sequence ID" value="GGL76969.1"/>
    <property type="molecule type" value="Genomic_DNA"/>
</dbReference>
<evidence type="ECO:0000256" key="1">
    <source>
        <dbReference type="ARBA" id="ARBA00008136"/>
    </source>
</evidence>
<dbReference type="PANTHER" id="PTHR13604:SF0">
    <property type="entry name" value="ABASIC SITE PROCESSING PROTEIN HMCES"/>
    <property type="match status" value="1"/>
</dbReference>
<accession>A0ABQ2G6T5</accession>
<evidence type="ECO:0000313" key="10">
    <source>
        <dbReference type="Proteomes" id="UP000639973"/>
    </source>
</evidence>
<dbReference type="RefSeq" id="WP_188970336.1">
    <property type="nucleotide sequence ID" value="NZ_BMOL01000005.1"/>
</dbReference>
<name>A0ABQ2G6T5_9DEIO</name>
<dbReference type="InterPro" id="IPR003738">
    <property type="entry name" value="SRAP"/>
</dbReference>
<evidence type="ECO:0000256" key="5">
    <source>
        <dbReference type="ARBA" id="ARBA00023124"/>
    </source>
</evidence>
<evidence type="ECO:0000256" key="4">
    <source>
        <dbReference type="ARBA" id="ARBA00022801"/>
    </source>
</evidence>
<keyword evidence="10" id="KW-1185">Reference proteome</keyword>
<keyword evidence="2 8" id="KW-0645">Protease</keyword>
<keyword evidence="3" id="KW-0227">DNA damage</keyword>
<comment type="similarity">
    <text evidence="1 8">Belongs to the SOS response-associated peptidase family.</text>
</comment>
<dbReference type="SUPFAM" id="SSF143081">
    <property type="entry name" value="BB1717-like"/>
    <property type="match status" value="1"/>
</dbReference>
<evidence type="ECO:0000256" key="3">
    <source>
        <dbReference type="ARBA" id="ARBA00022763"/>
    </source>
</evidence>
<evidence type="ECO:0000256" key="7">
    <source>
        <dbReference type="ARBA" id="ARBA00023239"/>
    </source>
</evidence>
<dbReference type="PANTHER" id="PTHR13604">
    <property type="entry name" value="DC12-RELATED"/>
    <property type="match status" value="1"/>
</dbReference>
<proteinExistence type="inferred from homology"/>
<organism evidence="9 10">
    <name type="scientific">Deinococcus aerolatus</name>
    <dbReference type="NCBI Taxonomy" id="522487"/>
    <lineage>
        <taxon>Bacteria</taxon>
        <taxon>Thermotogati</taxon>
        <taxon>Deinococcota</taxon>
        <taxon>Deinococci</taxon>
        <taxon>Deinococcales</taxon>
        <taxon>Deinococcaceae</taxon>
        <taxon>Deinococcus</taxon>
    </lineage>
</organism>
<keyword evidence="5" id="KW-0190">Covalent protein-DNA linkage</keyword>
<evidence type="ECO:0000313" key="9">
    <source>
        <dbReference type="EMBL" id="GGL76969.1"/>
    </source>
</evidence>
<evidence type="ECO:0000256" key="2">
    <source>
        <dbReference type="ARBA" id="ARBA00022670"/>
    </source>
</evidence>
<protein>
    <recommendedName>
        <fullName evidence="8">Abasic site processing protein</fullName>
        <ecNumber evidence="8">3.4.-.-</ecNumber>
    </recommendedName>
</protein>
<keyword evidence="7" id="KW-0456">Lyase</keyword>
<sequence>MCGRADDNFGPPAWRTLGELFGPLGWEPEVKRDEVCPTDPIRFVRRATGGFDAPYGRWGLVPARMSLDEARRYATFNARVESLEDKPMFRAAFQSQRCVIPLAGFWEWPVRAGVKTRVRISRKDDKPLLVAGLWNRTVTPDGLLESCTIVTRPPTPDLGEVHDRMPALLLTKDIDAWLDAPPYQARTAALSSWQPRILTITPV</sequence>
<keyword evidence="4 8" id="KW-0378">Hydrolase</keyword>
<dbReference type="InterPro" id="IPR036590">
    <property type="entry name" value="SRAP-like"/>
</dbReference>
<dbReference type="Gene3D" id="3.90.1680.10">
    <property type="entry name" value="SOS response associated peptidase-like"/>
    <property type="match status" value="1"/>
</dbReference>
<dbReference type="Pfam" id="PF02586">
    <property type="entry name" value="SRAP"/>
    <property type="match status" value="1"/>
</dbReference>
<evidence type="ECO:0000256" key="8">
    <source>
        <dbReference type="RuleBase" id="RU364100"/>
    </source>
</evidence>